<dbReference type="AlphaFoldDB" id="A0A7M5U274"/>
<feature type="region of interest" description="Disordered" evidence="1">
    <location>
        <begin position="224"/>
        <end position="245"/>
    </location>
</feature>
<dbReference type="Gene3D" id="2.30.29.30">
    <property type="entry name" value="Pleckstrin-homology domain (PH domain)/Phosphotyrosine-binding domain (PTB)"/>
    <property type="match status" value="1"/>
</dbReference>
<dbReference type="InterPro" id="IPR011993">
    <property type="entry name" value="PH-like_dom_sf"/>
</dbReference>
<dbReference type="EnsemblMetazoa" id="CLYHEMT005201.1">
    <property type="protein sequence ID" value="CLYHEMP005201.1"/>
    <property type="gene ID" value="CLYHEMG005201"/>
</dbReference>
<name>A0A7M5U274_9CNID</name>
<sequence length="294" mass="33789">MSMEDLSMKDRLKYLKRRFSRKGSYEVDFNSPKFKVKSLCSEGIPVDSLEREASNEAVDQALGTIGSLEDRNKNDVVLKVSLRNGIEVISRKTRKELFTYRIHQVGYCNVDKRYPQVFVFTAAKVKDELKCYVFLCDDAAKAKAICLTLAKVFQSSFSNWQKSKDMADDLDQHNLNNMNDSRRKSESALRVSNMRRMEERRASDFVTTSSTGLLAPKRLDVRRSSADARYDHESTSDEDSNVGDMDEMYSDYMSKSVEKGTCSLLRRGSTDWDAIEKDSEIQRKMQGDMIVWED</sequence>
<feature type="compositionally biased region" description="Acidic residues" evidence="1">
    <location>
        <begin position="236"/>
        <end position="245"/>
    </location>
</feature>
<feature type="compositionally biased region" description="Basic and acidic residues" evidence="1">
    <location>
        <begin position="224"/>
        <end position="235"/>
    </location>
</feature>
<dbReference type="Proteomes" id="UP000594262">
    <property type="component" value="Unplaced"/>
</dbReference>
<dbReference type="InterPro" id="IPR051133">
    <property type="entry name" value="Adapter_Engulfment-Domain"/>
</dbReference>
<dbReference type="RefSeq" id="XP_066930653.1">
    <property type="nucleotide sequence ID" value="XM_067074552.1"/>
</dbReference>
<reference evidence="3" key="1">
    <citation type="submission" date="2021-01" db="UniProtKB">
        <authorList>
            <consortium name="EnsemblMetazoa"/>
        </authorList>
    </citation>
    <scope>IDENTIFICATION</scope>
</reference>
<accession>A0A7M5U274</accession>
<keyword evidence="4" id="KW-1185">Reference proteome</keyword>
<proteinExistence type="predicted"/>
<evidence type="ECO:0000313" key="4">
    <source>
        <dbReference type="Proteomes" id="UP000594262"/>
    </source>
</evidence>
<dbReference type="OrthoDB" id="9888774at2759"/>
<dbReference type="SMART" id="SM00462">
    <property type="entry name" value="PTB"/>
    <property type="match status" value="1"/>
</dbReference>
<dbReference type="InterPro" id="IPR006020">
    <property type="entry name" value="PTB/PI_dom"/>
</dbReference>
<dbReference type="SUPFAM" id="SSF50729">
    <property type="entry name" value="PH domain-like"/>
    <property type="match status" value="1"/>
</dbReference>
<evidence type="ECO:0000313" key="3">
    <source>
        <dbReference type="EnsemblMetazoa" id="CLYHEMP005201.1"/>
    </source>
</evidence>
<dbReference type="PANTHER" id="PTHR11232">
    <property type="entry name" value="PHOSPHOTYROSINE INTERACTION DOMAIN-CONTAINING FAMILY MEMBER"/>
    <property type="match status" value="1"/>
</dbReference>
<dbReference type="Pfam" id="PF14719">
    <property type="entry name" value="PID_2"/>
    <property type="match status" value="1"/>
</dbReference>
<evidence type="ECO:0000259" key="2">
    <source>
        <dbReference type="PROSITE" id="PS01179"/>
    </source>
</evidence>
<dbReference type="PANTHER" id="PTHR11232:SF74">
    <property type="entry name" value="PTB DOMAIN-CONTAINING ADAPTER PROTEIN CED-6-LIKE PROTEIN"/>
    <property type="match status" value="1"/>
</dbReference>
<protein>
    <recommendedName>
        <fullName evidence="2">PID domain-containing protein</fullName>
    </recommendedName>
</protein>
<evidence type="ECO:0000256" key="1">
    <source>
        <dbReference type="SAM" id="MobiDB-lite"/>
    </source>
</evidence>
<dbReference type="GeneID" id="136818196"/>
<dbReference type="CDD" id="cd00934">
    <property type="entry name" value="PTB"/>
    <property type="match status" value="1"/>
</dbReference>
<feature type="domain" description="PID" evidence="2">
    <location>
        <begin position="84"/>
        <end position="167"/>
    </location>
</feature>
<dbReference type="PROSITE" id="PS01179">
    <property type="entry name" value="PID"/>
    <property type="match status" value="1"/>
</dbReference>
<organism evidence="3 4">
    <name type="scientific">Clytia hemisphaerica</name>
    <dbReference type="NCBI Taxonomy" id="252671"/>
    <lineage>
        <taxon>Eukaryota</taxon>
        <taxon>Metazoa</taxon>
        <taxon>Cnidaria</taxon>
        <taxon>Hydrozoa</taxon>
        <taxon>Hydroidolina</taxon>
        <taxon>Leptothecata</taxon>
        <taxon>Obeliida</taxon>
        <taxon>Clytiidae</taxon>
        <taxon>Clytia</taxon>
    </lineage>
</organism>